<accession>A0A8S1PFA7</accession>
<comment type="caution">
    <text evidence="3">The sequence shown here is derived from an EMBL/GenBank/DDBJ whole genome shotgun (WGS) entry which is preliminary data.</text>
</comment>
<reference evidence="3" key="1">
    <citation type="submission" date="2021-01" db="EMBL/GenBank/DDBJ databases">
        <authorList>
            <consortium name="Genoscope - CEA"/>
            <person name="William W."/>
        </authorList>
    </citation>
    <scope>NUCLEOTIDE SEQUENCE</scope>
</reference>
<keyword evidence="2" id="KW-0812">Transmembrane</keyword>
<feature type="compositionally biased region" description="Polar residues" evidence="1">
    <location>
        <begin position="1"/>
        <end position="18"/>
    </location>
</feature>
<gene>
    <name evidence="3" type="ORF">PPRIM_AZ9-3.1.T1160071</name>
</gene>
<dbReference type="Proteomes" id="UP000688137">
    <property type="component" value="Unassembled WGS sequence"/>
</dbReference>
<name>A0A8S1PFA7_PARPR</name>
<dbReference type="EMBL" id="CAJJDM010000119">
    <property type="protein sequence ID" value="CAD8101664.1"/>
    <property type="molecule type" value="Genomic_DNA"/>
</dbReference>
<keyword evidence="4" id="KW-1185">Reference proteome</keyword>
<keyword evidence="2" id="KW-1133">Transmembrane helix</keyword>
<evidence type="ECO:0000313" key="3">
    <source>
        <dbReference type="EMBL" id="CAD8101664.1"/>
    </source>
</evidence>
<protein>
    <recommendedName>
        <fullName evidence="5">Transmembrane protein</fullName>
    </recommendedName>
</protein>
<sequence length="156" mass="18598">MQQRSFGYINIDNSNNNEPILGPIQENNRSSKKLKRLLTDDFSHFQNVNIRQFEQANPDEFRPQTLKEMVNQAKIRFIETTPNSIIRRQEKQTVPFYIKQRDDQLKKVKSFKSSIRQQNNKQDDSNQKVCIYLIEAFFVILLVLFATELLLRKYLQ</sequence>
<evidence type="ECO:0000256" key="2">
    <source>
        <dbReference type="SAM" id="Phobius"/>
    </source>
</evidence>
<dbReference type="AlphaFoldDB" id="A0A8S1PFA7"/>
<feature type="region of interest" description="Disordered" evidence="1">
    <location>
        <begin position="1"/>
        <end position="25"/>
    </location>
</feature>
<evidence type="ECO:0000313" key="4">
    <source>
        <dbReference type="Proteomes" id="UP000688137"/>
    </source>
</evidence>
<proteinExistence type="predicted"/>
<evidence type="ECO:0000256" key="1">
    <source>
        <dbReference type="SAM" id="MobiDB-lite"/>
    </source>
</evidence>
<dbReference type="OMA" id="MQQRSFG"/>
<evidence type="ECO:0008006" key="5">
    <source>
        <dbReference type="Google" id="ProtNLM"/>
    </source>
</evidence>
<keyword evidence="2" id="KW-0472">Membrane</keyword>
<organism evidence="3 4">
    <name type="scientific">Paramecium primaurelia</name>
    <dbReference type="NCBI Taxonomy" id="5886"/>
    <lineage>
        <taxon>Eukaryota</taxon>
        <taxon>Sar</taxon>
        <taxon>Alveolata</taxon>
        <taxon>Ciliophora</taxon>
        <taxon>Intramacronucleata</taxon>
        <taxon>Oligohymenophorea</taxon>
        <taxon>Peniculida</taxon>
        <taxon>Parameciidae</taxon>
        <taxon>Paramecium</taxon>
    </lineage>
</organism>
<feature type="transmembrane region" description="Helical" evidence="2">
    <location>
        <begin position="131"/>
        <end position="151"/>
    </location>
</feature>